<feature type="compositionally biased region" description="Pro residues" evidence="2">
    <location>
        <begin position="467"/>
        <end position="479"/>
    </location>
</feature>
<dbReference type="InterPro" id="IPR036871">
    <property type="entry name" value="PX_dom_sf"/>
</dbReference>
<dbReference type="Gene3D" id="1.10.555.10">
    <property type="entry name" value="Rho GTPase activation protein"/>
    <property type="match status" value="1"/>
</dbReference>
<feature type="compositionally biased region" description="Polar residues" evidence="2">
    <location>
        <begin position="424"/>
        <end position="433"/>
    </location>
</feature>
<sequence length="1267" mass="135940">MSSPPPPLTLSALLAEHSDDPHAALSTLLSRFNRLLSDYSVLRQEKENAERSAERSAVENQQLWRSLKAMTGSSSPRPPVRGESSLPSRQNSEGGSTVKGLGIGGSGESTPASRGLRRGLSSESNPARLDLPNSSSASSSHNSSPRFGPSSSNSVDFEPSTPAGTSSDQDRSPRLASNYHFPSSSSPLRAKAATPPPNASPRHMHRDEPIGASGLRKASSLDLGRGNPPEPDAEATNNSPSSFVAPSVHMTLPDDYSATEPKTPPPPSVNGPLDRSLLLNRRRQSSPRISGSASMPMIANSDAAGGNRFLPSIQPVSPFFNPSPRSGERGEPMPTGSAAGEQLQQQLQGGAGVPKRDRTFSAASAASLPLGSAFEAGQQQQREQYLLPTRSSSTNVPSSSSSSHLAESALPRERERRPSAPASKLSQTRSAGESSGEPYPSNFSAPASRRPSGTAPLPALPSHEDVPLPPPPPATPPVRPVLTPSLLPLARVRIASSNIRMNEKHKEVISFVIEVDLSLPSSPSDIDGPAGSTVRWRVEKLYSDILALDSAVKNKTNKQETKNMTSLPDKSLFKDHAPHKSDQRKAVLERYLQTLVSLPLRDRSAVCAFLNSDIASDSPSPTSSGPMAGWLTKRGRAFGGWQTRYYILTPGSTLTYYDAPGGNKLGEIPLHSATIGRQSSRSADPGEDAYLHAFLIRTKDEKEQEADHILCAENDDVRDAWVVALTTLRPKGGSAKANGSEKDKERGSAPSASTPPIPTVVSPEPEPSTGKERRRSGSGPSTVGGSEQQGTAQDPRNLSARSAGDLPPSYSLPSNLDAFARGMPALDAASARGIGTIPEDGSVTCEPSSSRAGATKLQAPPSRRPAAQNERPLSPDRRGDTQQPPTTPSQQHSTKYSASDVSGPMNAVPLPSGYDFKKIERQKKTKSSFWNFASRNSSDKGSPGQSAAAPARPVFGVPLKEAVAISRIRPGLELPAIVYRCVEYLEAKNAEHEEGIFRLSGSANVIRLLKDRFNAEGDVNLLQSTEYYDPHAIAGLLKQYLRELPVHLLTRELHGNFLRVIDLRNRRDRVNALGKLVAQLPIEEYTLFRFFFAHLCLIAQNAETSKMNLRNLGIVFSPTLAIPAPLFSLFLSEFDLVFAVESETGAAKPITLEEEATEDTTAPQERRTTNRNSQIYEASGANKLMESELRRLKENDEEEATGDLPDESDGPEETTRVISPTDGDLTSSSTYDPHYSHYVNPSLANLPAPPRSPGLPASPRPGATFQT</sequence>
<feature type="compositionally biased region" description="Polar residues" evidence="2">
    <location>
        <begin position="930"/>
        <end position="945"/>
    </location>
</feature>
<dbReference type="InterPro" id="IPR008936">
    <property type="entry name" value="Rho_GTPase_activation_prot"/>
</dbReference>
<feature type="compositionally biased region" description="Acidic residues" evidence="2">
    <location>
        <begin position="1195"/>
        <end position="1212"/>
    </location>
</feature>
<dbReference type="PANTHER" id="PTHR23176:SF129">
    <property type="entry name" value="RHO GTPASE ACTIVATING PROTEIN AT 16F, ISOFORM E-RELATED"/>
    <property type="match status" value="1"/>
</dbReference>
<feature type="compositionally biased region" description="Basic and acidic residues" evidence="2">
    <location>
        <begin position="46"/>
        <end position="57"/>
    </location>
</feature>
<dbReference type="Pfam" id="PF00169">
    <property type="entry name" value="PH"/>
    <property type="match status" value="1"/>
</dbReference>
<evidence type="ECO:0000259" key="5">
    <source>
        <dbReference type="PROSITE" id="PS50238"/>
    </source>
</evidence>
<feature type="compositionally biased region" description="Low complexity" evidence="2">
    <location>
        <begin position="133"/>
        <end position="154"/>
    </location>
</feature>
<evidence type="ECO:0000259" key="4">
    <source>
        <dbReference type="PROSITE" id="PS50195"/>
    </source>
</evidence>
<dbReference type="Gene3D" id="3.30.1520.10">
    <property type="entry name" value="Phox-like domain"/>
    <property type="match status" value="1"/>
</dbReference>
<dbReference type="EMBL" id="LK052949">
    <property type="protein sequence ID" value="CDR47433.1"/>
    <property type="molecule type" value="Genomic_DNA"/>
</dbReference>
<feature type="domain" description="PX" evidence="4">
    <location>
        <begin position="489"/>
        <end position="617"/>
    </location>
</feature>
<feature type="compositionally biased region" description="Pro residues" evidence="2">
    <location>
        <begin position="1247"/>
        <end position="1259"/>
    </location>
</feature>
<feature type="compositionally biased region" description="Low complexity" evidence="2">
    <location>
        <begin position="391"/>
        <end position="409"/>
    </location>
</feature>
<proteinExistence type="predicted"/>
<dbReference type="GO" id="GO:0035091">
    <property type="term" value="F:phosphatidylinositol binding"/>
    <property type="evidence" value="ECO:0007669"/>
    <property type="project" value="InterPro"/>
</dbReference>
<feature type="region of interest" description="Disordered" evidence="2">
    <location>
        <begin position="1149"/>
        <end position="1180"/>
    </location>
</feature>
<dbReference type="InterPro" id="IPR001849">
    <property type="entry name" value="PH_domain"/>
</dbReference>
<feature type="compositionally biased region" description="Low complexity" evidence="2">
    <location>
        <begin position="881"/>
        <end position="894"/>
    </location>
</feature>
<feature type="domain" description="Rho-GAP" evidence="5">
    <location>
        <begin position="957"/>
        <end position="1158"/>
    </location>
</feature>
<evidence type="ECO:0000256" key="1">
    <source>
        <dbReference type="ARBA" id="ARBA00022468"/>
    </source>
</evidence>
<feature type="compositionally biased region" description="Polar residues" evidence="2">
    <location>
        <begin position="235"/>
        <end position="244"/>
    </location>
</feature>
<dbReference type="AlphaFoldDB" id="A0A061BDI1"/>
<dbReference type="InterPro" id="IPR000198">
    <property type="entry name" value="RhoGAP_dom"/>
</dbReference>
<dbReference type="SMART" id="SM00233">
    <property type="entry name" value="PH"/>
    <property type="match status" value="1"/>
</dbReference>
<feature type="region of interest" description="Disordered" evidence="2">
    <location>
        <begin position="831"/>
        <end position="914"/>
    </location>
</feature>
<dbReference type="Pfam" id="PF00620">
    <property type="entry name" value="RhoGAP"/>
    <property type="match status" value="1"/>
</dbReference>
<dbReference type="SUPFAM" id="SSF48350">
    <property type="entry name" value="GTPase activation domain, GAP"/>
    <property type="match status" value="1"/>
</dbReference>
<protein>
    <submittedName>
        <fullName evidence="6">RHTO0S14e03642g1_1</fullName>
    </submittedName>
</protein>
<keyword evidence="1" id="KW-0343">GTPase activation</keyword>
<dbReference type="Pfam" id="PF00787">
    <property type="entry name" value="PX"/>
    <property type="match status" value="1"/>
</dbReference>
<dbReference type="PROSITE" id="PS50003">
    <property type="entry name" value="PH_DOMAIN"/>
    <property type="match status" value="1"/>
</dbReference>
<dbReference type="SUPFAM" id="SSF64268">
    <property type="entry name" value="PX domain"/>
    <property type="match status" value="1"/>
</dbReference>
<dbReference type="InterPro" id="IPR001683">
    <property type="entry name" value="PX_dom"/>
</dbReference>
<reference evidence="6" key="1">
    <citation type="journal article" date="2014" name="Genome Announc.">
        <title>Draft genome sequence of Rhodosporidium toruloides CECT1137, an oleaginous yeast of biotechnological interest.</title>
        <authorList>
            <person name="Morin N."/>
            <person name="Calcas X."/>
            <person name="Devillers H."/>
            <person name="Durrens P."/>
            <person name="Sherman D.J."/>
            <person name="Nicaud J.-M."/>
            <person name="Neuveglise C."/>
        </authorList>
    </citation>
    <scope>NUCLEOTIDE SEQUENCE</scope>
    <source>
        <strain evidence="6">CECT1137</strain>
    </source>
</reference>
<feature type="domain" description="PH" evidence="3">
    <location>
        <begin position="624"/>
        <end position="730"/>
    </location>
</feature>
<dbReference type="InterPro" id="IPR011993">
    <property type="entry name" value="PH-like_dom_sf"/>
</dbReference>
<dbReference type="PANTHER" id="PTHR23176">
    <property type="entry name" value="RHO/RAC/CDC GTPASE-ACTIVATING PROTEIN"/>
    <property type="match status" value="1"/>
</dbReference>
<dbReference type="InterPro" id="IPR050729">
    <property type="entry name" value="Rho-GAP"/>
</dbReference>
<evidence type="ECO:0000313" key="6">
    <source>
        <dbReference type="EMBL" id="CDR47433.1"/>
    </source>
</evidence>
<organism evidence="6">
    <name type="scientific">Rhodotorula toruloides</name>
    <name type="common">Yeast</name>
    <name type="synonym">Rhodosporidium toruloides</name>
    <dbReference type="NCBI Taxonomy" id="5286"/>
    <lineage>
        <taxon>Eukaryota</taxon>
        <taxon>Fungi</taxon>
        <taxon>Dikarya</taxon>
        <taxon>Basidiomycota</taxon>
        <taxon>Pucciniomycotina</taxon>
        <taxon>Microbotryomycetes</taxon>
        <taxon>Sporidiobolales</taxon>
        <taxon>Sporidiobolaceae</taxon>
        <taxon>Rhodotorula</taxon>
    </lineage>
</organism>
<dbReference type="PROSITE" id="PS50195">
    <property type="entry name" value="PX"/>
    <property type="match status" value="1"/>
</dbReference>
<feature type="region of interest" description="Disordered" evidence="2">
    <location>
        <begin position="1193"/>
        <end position="1267"/>
    </location>
</feature>
<evidence type="ECO:0000256" key="2">
    <source>
        <dbReference type="SAM" id="MobiDB-lite"/>
    </source>
</evidence>
<dbReference type="SUPFAM" id="SSF50729">
    <property type="entry name" value="PH domain-like"/>
    <property type="match status" value="1"/>
</dbReference>
<feature type="compositionally biased region" description="Low complexity" evidence="2">
    <location>
        <begin position="336"/>
        <end position="348"/>
    </location>
</feature>
<dbReference type="SMART" id="SM00324">
    <property type="entry name" value="RhoGAP"/>
    <property type="match status" value="1"/>
</dbReference>
<feature type="compositionally biased region" description="Polar residues" evidence="2">
    <location>
        <begin position="778"/>
        <end position="800"/>
    </location>
</feature>
<dbReference type="OrthoDB" id="185175at2759"/>
<accession>A0A061BDI1</accession>
<dbReference type="GO" id="GO:0005096">
    <property type="term" value="F:GTPase activator activity"/>
    <property type="evidence" value="ECO:0007669"/>
    <property type="project" value="UniProtKB-KW"/>
</dbReference>
<name>A0A061BDI1_RHOTO</name>
<dbReference type="GO" id="GO:0005737">
    <property type="term" value="C:cytoplasm"/>
    <property type="evidence" value="ECO:0007669"/>
    <property type="project" value="TreeGrafter"/>
</dbReference>
<dbReference type="GO" id="GO:0007165">
    <property type="term" value="P:signal transduction"/>
    <property type="evidence" value="ECO:0007669"/>
    <property type="project" value="InterPro"/>
</dbReference>
<feature type="compositionally biased region" description="Polar residues" evidence="2">
    <location>
        <begin position="85"/>
        <end position="95"/>
    </location>
</feature>
<feature type="region of interest" description="Disordered" evidence="2">
    <location>
        <begin position="930"/>
        <end position="949"/>
    </location>
</feature>
<dbReference type="Gene3D" id="2.30.29.30">
    <property type="entry name" value="Pleckstrin-homology domain (PH domain)/Phosphotyrosine-binding domain (PTB)"/>
    <property type="match status" value="1"/>
</dbReference>
<evidence type="ECO:0000259" key="3">
    <source>
        <dbReference type="PROSITE" id="PS50003"/>
    </source>
</evidence>
<gene>
    <name evidence="6" type="ORF">RHTO0S_14e03642g</name>
</gene>
<feature type="region of interest" description="Disordered" evidence="2">
    <location>
        <begin position="730"/>
        <end position="817"/>
    </location>
</feature>
<dbReference type="PROSITE" id="PS50238">
    <property type="entry name" value="RHOGAP"/>
    <property type="match status" value="1"/>
</dbReference>
<feature type="region of interest" description="Disordered" evidence="2">
    <location>
        <begin position="46"/>
        <end position="479"/>
    </location>
</feature>
<dbReference type="CDD" id="cd06093">
    <property type="entry name" value="PX_domain"/>
    <property type="match status" value="1"/>
</dbReference>